<dbReference type="PANTHER" id="PTHR33164:SF104">
    <property type="entry name" value="TRANSCRIPTIONAL REGULATORY PROTEIN"/>
    <property type="match status" value="1"/>
</dbReference>
<gene>
    <name evidence="3" type="ORF">FIC82_007380</name>
</gene>
<accession>A0A6M5UG23</accession>
<keyword evidence="4" id="KW-1185">Reference proteome</keyword>
<dbReference type="SMART" id="SM00347">
    <property type="entry name" value="HTH_MARR"/>
    <property type="match status" value="1"/>
</dbReference>
<dbReference type="PRINTS" id="PR00598">
    <property type="entry name" value="HTHMARR"/>
</dbReference>
<sequence>MAGQGHREEEPGHGHANPRLAVETWESLFRAQVTIMRRLQSDPVWDGLTLREYDVLFSLTKGPDDGMRLRDLNAYILLSQPSLSRMVDRLATRGLVERTSAPDDARGTLVRLTPAGRDIQRTTGRAHARAIATYVGGALDDDELVTLGRLLERLRAAQPGIADAVPGGATAAPPHDPASDPRGGAPAPD</sequence>
<dbReference type="Gene3D" id="1.10.10.10">
    <property type="entry name" value="Winged helix-like DNA-binding domain superfamily/Winged helix DNA-binding domain"/>
    <property type="match status" value="1"/>
</dbReference>
<protein>
    <submittedName>
        <fullName evidence="3">Winged helix-turn-helix transcriptional regulator</fullName>
    </submittedName>
</protein>
<dbReference type="GO" id="GO:0006950">
    <property type="term" value="P:response to stress"/>
    <property type="evidence" value="ECO:0007669"/>
    <property type="project" value="TreeGrafter"/>
</dbReference>
<dbReference type="RefSeq" id="WP_154798116.1">
    <property type="nucleotide sequence ID" value="NZ_CP052757.1"/>
</dbReference>
<evidence type="ECO:0000313" key="4">
    <source>
        <dbReference type="Proteomes" id="UP000451354"/>
    </source>
</evidence>
<dbReference type="OrthoDB" id="3178168at2"/>
<dbReference type="InterPro" id="IPR039422">
    <property type="entry name" value="MarR/SlyA-like"/>
</dbReference>
<name>A0A6M5UG23_9MICO</name>
<evidence type="ECO:0000256" key="1">
    <source>
        <dbReference type="SAM" id="MobiDB-lite"/>
    </source>
</evidence>
<evidence type="ECO:0000259" key="2">
    <source>
        <dbReference type="PROSITE" id="PS50995"/>
    </source>
</evidence>
<dbReference type="KEGG" id="cprt:FIC82_007380"/>
<dbReference type="AlphaFoldDB" id="A0A6M5UG23"/>
<reference evidence="3 4" key="1">
    <citation type="journal article" date="2022" name="Int. J. Syst. Evol. Microbiol.">
        <title>Cellulosimicrobium protaetiae sp. nov., isolated from the gut of the larva of Protaetia brevitarsis seulensis.</title>
        <authorList>
            <person name="Le Han H."/>
            <person name="Nguyen T.T.H."/>
            <person name="Li Z."/>
            <person name="Shin N.R."/>
            <person name="Kim S.G."/>
        </authorList>
    </citation>
    <scope>NUCLEOTIDE SEQUENCE [LARGE SCALE GENOMIC DNA]</scope>
    <source>
        <strain evidence="3 4">BI34</strain>
    </source>
</reference>
<dbReference type="GO" id="GO:0003700">
    <property type="term" value="F:DNA-binding transcription factor activity"/>
    <property type="evidence" value="ECO:0007669"/>
    <property type="project" value="InterPro"/>
</dbReference>
<dbReference type="InterPro" id="IPR000835">
    <property type="entry name" value="HTH_MarR-typ"/>
</dbReference>
<dbReference type="PROSITE" id="PS50995">
    <property type="entry name" value="HTH_MARR_2"/>
    <property type="match status" value="1"/>
</dbReference>
<feature type="region of interest" description="Disordered" evidence="1">
    <location>
        <begin position="162"/>
        <end position="189"/>
    </location>
</feature>
<feature type="domain" description="HTH marR-type" evidence="2">
    <location>
        <begin position="21"/>
        <end position="156"/>
    </location>
</feature>
<evidence type="ECO:0000313" key="3">
    <source>
        <dbReference type="EMBL" id="QJW36048.1"/>
    </source>
</evidence>
<dbReference type="Proteomes" id="UP000451354">
    <property type="component" value="Chromosome"/>
</dbReference>
<dbReference type="InterPro" id="IPR036388">
    <property type="entry name" value="WH-like_DNA-bd_sf"/>
</dbReference>
<dbReference type="InterPro" id="IPR036390">
    <property type="entry name" value="WH_DNA-bd_sf"/>
</dbReference>
<dbReference type="EMBL" id="CP052757">
    <property type="protein sequence ID" value="QJW36048.1"/>
    <property type="molecule type" value="Genomic_DNA"/>
</dbReference>
<proteinExistence type="predicted"/>
<dbReference type="PANTHER" id="PTHR33164">
    <property type="entry name" value="TRANSCRIPTIONAL REGULATOR, MARR FAMILY"/>
    <property type="match status" value="1"/>
</dbReference>
<dbReference type="Pfam" id="PF12802">
    <property type="entry name" value="MarR_2"/>
    <property type="match status" value="1"/>
</dbReference>
<organism evidence="3 4">
    <name type="scientific">Cellulosimicrobium protaetiae</name>
    <dbReference type="NCBI Taxonomy" id="2587808"/>
    <lineage>
        <taxon>Bacteria</taxon>
        <taxon>Bacillati</taxon>
        <taxon>Actinomycetota</taxon>
        <taxon>Actinomycetes</taxon>
        <taxon>Micrococcales</taxon>
        <taxon>Promicromonosporaceae</taxon>
        <taxon>Cellulosimicrobium</taxon>
    </lineage>
</organism>
<dbReference type="SUPFAM" id="SSF46785">
    <property type="entry name" value="Winged helix' DNA-binding domain"/>
    <property type="match status" value="1"/>
</dbReference>